<evidence type="ECO:0000313" key="5">
    <source>
        <dbReference type="Proteomes" id="UP000321408"/>
    </source>
</evidence>
<name>A0A5B9D9W5_9ARCH</name>
<proteinExistence type="predicted"/>
<dbReference type="PANTHER" id="PTHR43000">
    <property type="entry name" value="DTDP-D-GLUCOSE 4,6-DEHYDRATASE-RELATED"/>
    <property type="match status" value="1"/>
</dbReference>
<dbReference type="AlphaFoldDB" id="A0A5B9D9W5"/>
<dbReference type="GO" id="GO:0009225">
    <property type="term" value="P:nucleotide-sugar metabolic process"/>
    <property type="evidence" value="ECO:0007669"/>
    <property type="project" value="InterPro"/>
</dbReference>
<dbReference type="Gene3D" id="3.90.25.10">
    <property type="entry name" value="UDP-galactose 4-epimerase, domain 1"/>
    <property type="match status" value="1"/>
</dbReference>
<keyword evidence="2" id="KW-0520">NAD</keyword>
<dbReference type="KEGG" id="psyt:DSAG12_01837"/>
<sequence length="337" mass="38873">MNFLITGGLGFIGSNFIKFLLKEDTNADIFNLDSMTYAGNHENLKDIENNPRYHFIAGNICNFELVDFILKKFKITHIINFAAESHVDRSISNPDIFIETNIKGTLTLLNAAKKNKIERYLQVSTDEVYGSLSFTDPEFTEDNPLRPRSPYSSSKTSADLLVLAYYHTYHLPVIITRCSNNYGPYQFPEKLIPLMIRNIQLDKPLPVYGDGSNIRDWIHVLDHCQGIYDAILKGEIGEIYNFGGNAEVSNIDMVKFLLKELRKGEDLITFVRDRPGHDLRYAMNISKATRELNWKPKYEFDHGMKETIKWYLENQEWVDNVTSGAYLDYYKNQYGAT</sequence>
<dbReference type="InterPro" id="IPR005888">
    <property type="entry name" value="dTDP_Gluc_deHydtase"/>
</dbReference>
<dbReference type="Pfam" id="PF16363">
    <property type="entry name" value="GDP_Man_Dehyd"/>
    <property type="match status" value="1"/>
</dbReference>
<reference evidence="4 5" key="1">
    <citation type="journal article" date="2020" name="Nature">
        <title>Isolation of an archaeon at the prokaryote-eukaryote interface.</title>
        <authorList>
            <person name="Imachi H."/>
            <person name="Nobu M.K."/>
            <person name="Nakahara N."/>
            <person name="Morono Y."/>
            <person name="Ogawara M."/>
            <person name="Takaki Y."/>
            <person name="Takano Y."/>
            <person name="Uematsu K."/>
            <person name="Ikuta T."/>
            <person name="Ito M."/>
            <person name="Matsui Y."/>
            <person name="Miyazaki M."/>
            <person name="Murata K."/>
            <person name="Saito Y."/>
            <person name="Sakai S."/>
            <person name="Song C."/>
            <person name="Tasumi E."/>
            <person name="Yamanaka Y."/>
            <person name="Yamaguchi T."/>
            <person name="Kamagata Y."/>
            <person name="Tamaki H."/>
            <person name="Takai K."/>
        </authorList>
    </citation>
    <scope>NUCLEOTIDE SEQUENCE [LARGE SCALE GENOMIC DNA]</scope>
    <source>
        <strain evidence="4 5">MK-D1</strain>
    </source>
</reference>
<dbReference type="GO" id="GO:0008460">
    <property type="term" value="F:dTDP-glucose 4,6-dehydratase activity"/>
    <property type="evidence" value="ECO:0007669"/>
    <property type="project" value="InterPro"/>
</dbReference>
<keyword evidence="3 4" id="KW-0456">Lyase</keyword>
<dbReference type="OrthoDB" id="4907at2157"/>
<dbReference type="Proteomes" id="UP000321408">
    <property type="component" value="Chromosome"/>
</dbReference>
<dbReference type="CDD" id="cd05246">
    <property type="entry name" value="dTDP_GD_SDR_e"/>
    <property type="match status" value="1"/>
</dbReference>
<keyword evidence="5" id="KW-1185">Reference proteome</keyword>
<dbReference type="InterPro" id="IPR036291">
    <property type="entry name" value="NAD(P)-bd_dom_sf"/>
</dbReference>
<gene>
    <name evidence="4" type="primary">rfbB</name>
    <name evidence="4" type="ORF">DSAG12_01837</name>
</gene>
<dbReference type="Gene3D" id="3.40.50.720">
    <property type="entry name" value="NAD(P)-binding Rossmann-like Domain"/>
    <property type="match status" value="1"/>
</dbReference>
<dbReference type="EC" id="4.2.1.46" evidence="4"/>
<evidence type="ECO:0000256" key="3">
    <source>
        <dbReference type="ARBA" id="ARBA00023239"/>
    </source>
</evidence>
<evidence type="ECO:0000313" key="4">
    <source>
        <dbReference type="EMBL" id="QEE16009.2"/>
    </source>
</evidence>
<accession>A0A5B9D9W5</accession>
<reference evidence="4 5" key="2">
    <citation type="journal article" date="2024" name="Int. J. Syst. Evol. Microbiol.">
        <title>Promethearchaeum syntrophicum gen. nov., sp. nov., an anaerobic, obligately syntrophic archaeon, the first isolate of the lineage 'Asgard' archaea, and proposal of the new archaeal phylum Promethearchaeota phyl. nov. and kingdom Promethearchaeati regn. nov.</title>
        <authorList>
            <person name="Imachi H."/>
            <person name="Nobu M.K."/>
            <person name="Kato S."/>
            <person name="Takaki Y."/>
            <person name="Miyazaki M."/>
            <person name="Miyata M."/>
            <person name="Ogawara M."/>
            <person name="Saito Y."/>
            <person name="Sakai S."/>
            <person name="Tahara Y.O."/>
            <person name="Takano Y."/>
            <person name="Tasumi E."/>
            <person name="Uematsu K."/>
            <person name="Yoshimura T."/>
            <person name="Itoh T."/>
            <person name="Ohkuma M."/>
            <person name="Takai K."/>
        </authorList>
    </citation>
    <scope>NUCLEOTIDE SEQUENCE [LARGE SCALE GENOMIC DNA]</scope>
    <source>
        <strain evidence="4 5">MK-D1</strain>
    </source>
</reference>
<evidence type="ECO:0000256" key="2">
    <source>
        <dbReference type="ARBA" id="ARBA00023027"/>
    </source>
</evidence>
<dbReference type="EMBL" id="CP042905">
    <property type="protein sequence ID" value="QEE16009.2"/>
    <property type="molecule type" value="Genomic_DNA"/>
</dbReference>
<comment type="cofactor">
    <cofactor evidence="1">
        <name>NAD(+)</name>
        <dbReference type="ChEBI" id="CHEBI:57540"/>
    </cofactor>
</comment>
<dbReference type="SUPFAM" id="SSF51735">
    <property type="entry name" value="NAD(P)-binding Rossmann-fold domains"/>
    <property type="match status" value="1"/>
</dbReference>
<dbReference type="NCBIfam" id="TIGR01181">
    <property type="entry name" value="dTDP_gluc_dehyt"/>
    <property type="match status" value="1"/>
</dbReference>
<organism evidence="4 5">
    <name type="scientific">Promethearchaeum syntrophicum</name>
    <dbReference type="NCBI Taxonomy" id="2594042"/>
    <lineage>
        <taxon>Archaea</taxon>
        <taxon>Promethearchaeati</taxon>
        <taxon>Promethearchaeota</taxon>
        <taxon>Promethearchaeia</taxon>
        <taxon>Promethearchaeales</taxon>
        <taxon>Promethearchaeaceae</taxon>
        <taxon>Promethearchaeum</taxon>
    </lineage>
</organism>
<dbReference type="InterPro" id="IPR016040">
    <property type="entry name" value="NAD(P)-bd_dom"/>
</dbReference>
<evidence type="ECO:0000256" key="1">
    <source>
        <dbReference type="ARBA" id="ARBA00001911"/>
    </source>
</evidence>
<protein>
    <submittedName>
        <fullName evidence="4">dTDP-glucose 4,6-dehydratase</fullName>
        <ecNumber evidence="4">4.2.1.46</ecNumber>
    </submittedName>
</protein>